<name>A0A7S0MG16_9CRYP</name>
<reference evidence="1" key="1">
    <citation type="submission" date="2021-01" db="EMBL/GenBank/DDBJ databases">
        <authorList>
            <person name="Corre E."/>
            <person name="Pelletier E."/>
            <person name="Niang G."/>
            <person name="Scheremetjew M."/>
            <person name="Finn R."/>
            <person name="Kale V."/>
            <person name="Holt S."/>
            <person name="Cochrane G."/>
            <person name="Meng A."/>
            <person name="Brown T."/>
            <person name="Cohen L."/>
        </authorList>
    </citation>
    <scope>NUCLEOTIDE SEQUENCE</scope>
    <source>
        <strain evidence="1">CCAP979/52</strain>
    </source>
</reference>
<accession>A0A7S0MG16</accession>
<sequence length="178" mass="19410">MPEIIPVEIPANTTFAYRGDTYQHFNAPVPDAIPNSNSQFGAGTYATPDLSEALRYCDHHVACDSQPTVEFPGIVMALKTGNAPLKGVMVDSTFRNTMRGLIPPDANFIVGPTNGNYDNAQIVMIKNTGWDRHLVCGLQAKGTDGAIPYTTDRSNATYPRMLQVIPSTIDSCLHKILR</sequence>
<evidence type="ECO:0000313" key="1">
    <source>
        <dbReference type="EMBL" id="CAD8638679.1"/>
    </source>
</evidence>
<proteinExistence type="predicted"/>
<dbReference type="EMBL" id="HBEZ01029668">
    <property type="protein sequence ID" value="CAD8638679.1"/>
    <property type="molecule type" value="Transcribed_RNA"/>
</dbReference>
<organism evidence="1">
    <name type="scientific">Cryptomonas curvata</name>
    <dbReference type="NCBI Taxonomy" id="233186"/>
    <lineage>
        <taxon>Eukaryota</taxon>
        <taxon>Cryptophyceae</taxon>
        <taxon>Cryptomonadales</taxon>
        <taxon>Cryptomonadaceae</taxon>
        <taxon>Cryptomonas</taxon>
    </lineage>
</organism>
<dbReference type="AlphaFoldDB" id="A0A7S0MG16"/>
<protein>
    <submittedName>
        <fullName evidence="1">Uncharacterized protein</fullName>
    </submittedName>
</protein>
<gene>
    <name evidence="1" type="ORF">CCUR1050_LOCUS16363</name>
</gene>